<comment type="caution">
    <text evidence="1">The sequence shown here is derived from an EMBL/GenBank/DDBJ whole genome shotgun (WGS) entry which is preliminary data.</text>
</comment>
<gene>
    <name evidence="1" type="ORF">BJX68DRAFT_237265</name>
</gene>
<proteinExistence type="predicted"/>
<sequence length="76" mass="8648">MFLSCFIISTHSIHSHFLNDSMSFTWPSWSLTIPSTPVCMREKTSRGVSLHVVRMGITPRSPGSLLSFTSPRYDWT</sequence>
<organism evidence="1 2">
    <name type="scientific">Aspergillus pseudodeflectus</name>
    <dbReference type="NCBI Taxonomy" id="176178"/>
    <lineage>
        <taxon>Eukaryota</taxon>
        <taxon>Fungi</taxon>
        <taxon>Dikarya</taxon>
        <taxon>Ascomycota</taxon>
        <taxon>Pezizomycotina</taxon>
        <taxon>Eurotiomycetes</taxon>
        <taxon>Eurotiomycetidae</taxon>
        <taxon>Eurotiales</taxon>
        <taxon>Aspergillaceae</taxon>
        <taxon>Aspergillus</taxon>
        <taxon>Aspergillus subgen. Nidulantes</taxon>
    </lineage>
</organism>
<evidence type="ECO:0000313" key="2">
    <source>
        <dbReference type="Proteomes" id="UP001610444"/>
    </source>
</evidence>
<dbReference type="EMBL" id="JBFXLR010000021">
    <property type="protein sequence ID" value="KAL2850036.1"/>
    <property type="molecule type" value="Genomic_DNA"/>
</dbReference>
<reference evidence="1 2" key="1">
    <citation type="submission" date="2024-07" db="EMBL/GenBank/DDBJ databases">
        <title>Section-level genome sequencing and comparative genomics of Aspergillus sections Usti and Cavernicolus.</title>
        <authorList>
            <consortium name="Lawrence Berkeley National Laboratory"/>
            <person name="Nybo J.L."/>
            <person name="Vesth T.C."/>
            <person name="Theobald S."/>
            <person name="Frisvad J.C."/>
            <person name="Larsen T.O."/>
            <person name="Kjaerboelling I."/>
            <person name="Rothschild-Mancinelli K."/>
            <person name="Lyhne E.K."/>
            <person name="Kogle M.E."/>
            <person name="Barry K."/>
            <person name="Clum A."/>
            <person name="Na H."/>
            <person name="Ledsgaard L."/>
            <person name="Lin J."/>
            <person name="Lipzen A."/>
            <person name="Kuo A."/>
            <person name="Riley R."/>
            <person name="Mondo S."/>
            <person name="LaButti K."/>
            <person name="Haridas S."/>
            <person name="Pangalinan J."/>
            <person name="Salamov A.A."/>
            <person name="Simmons B.A."/>
            <person name="Magnuson J.K."/>
            <person name="Chen J."/>
            <person name="Drula E."/>
            <person name="Henrissat B."/>
            <person name="Wiebenga A."/>
            <person name="Lubbers R.J."/>
            <person name="Gomes A.C."/>
            <person name="Macurrencykelacurrency M.R."/>
            <person name="Stajich J."/>
            <person name="Grigoriev I.V."/>
            <person name="Mortensen U.H."/>
            <person name="De vries R.P."/>
            <person name="Baker S.E."/>
            <person name="Andersen M.R."/>
        </authorList>
    </citation>
    <scope>NUCLEOTIDE SEQUENCE [LARGE SCALE GENOMIC DNA]</scope>
    <source>
        <strain evidence="1 2">CBS 756.74</strain>
    </source>
</reference>
<accession>A0ABR4KCM4</accession>
<keyword evidence="2" id="KW-1185">Reference proteome</keyword>
<dbReference type="RefSeq" id="XP_070899118.1">
    <property type="nucleotide sequence ID" value="XM_071040161.1"/>
</dbReference>
<protein>
    <submittedName>
        <fullName evidence="1">Uncharacterized protein</fullName>
    </submittedName>
</protein>
<dbReference type="GeneID" id="98155325"/>
<dbReference type="Proteomes" id="UP001610444">
    <property type="component" value="Unassembled WGS sequence"/>
</dbReference>
<name>A0ABR4KCM4_9EURO</name>
<evidence type="ECO:0000313" key="1">
    <source>
        <dbReference type="EMBL" id="KAL2850036.1"/>
    </source>
</evidence>